<evidence type="ECO:0000313" key="2">
    <source>
        <dbReference type="EMBL" id="ABB10842.1"/>
    </source>
</evidence>
<evidence type="ECO:0000256" key="1">
    <source>
        <dbReference type="SAM" id="Phobius"/>
    </source>
</evidence>
<dbReference type="EMBL" id="CP000152">
    <property type="protein sequence ID" value="ABB10842.1"/>
    <property type="molecule type" value="Genomic_DNA"/>
</dbReference>
<accession>Q399L9</accession>
<sequence length="90" mass="10054">MSGTPRKRCERKWQHAQETCHMSTFVMRELVIVAFILYSGAAVLVALRSGVANAGGRRVARRSSPYLFSLIVVVQTGFFVLFCWAGLFAQ</sequence>
<keyword evidence="1" id="KW-0472">Membrane</keyword>
<organism evidence="2 3">
    <name type="scientific">Burkholderia lata (strain ATCC 17760 / DSM 23089 / LMG 22485 / NCIMB 9086 / R18194 / 383)</name>
    <dbReference type="NCBI Taxonomy" id="482957"/>
    <lineage>
        <taxon>Bacteria</taxon>
        <taxon>Pseudomonadati</taxon>
        <taxon>Pseudomonadota</taxon>
        <taxon>Betaproteobacteria</taxon>
        <taxon>Burkholderiales</taxon>
        <taxon>Burkholderiaceae</taxon>
        <taxon>Burkholderia</taxon>
        <taxon>Burkholderia cepacia complex</taxon>
    </lineage>
</organism>
<reference evidence="2" key="1">
    <citation type="submission" date="2005-10" db="EMBL/GenBank/DDBJ databases">
        <title>Complete sequence of chromosome 2 of Burkholderia sp. 383.</title>
        <authorList>
            <consortium name="US DOE Joint Genome Institute"/>
            <person name="Copeland A."/>
            <person name="Lucas S."/>
            <person name="Lapidus A."/>
            <person name="Barry K."/>
            <person name="Detter J.C."/>
            <person name="Glavina T."/>
            <person name="Hammon N."/>
            <person name="Israni S."/>
            <person name="Pitluck S."/>
            <person name="Chain P."/>
            <person name="Malfatti S."/>
            <person name="Shin M."/>
            <person name="Vergez L."/>
            <person name="Schmutz J."/>
            <person name="Larimer F."/>
            <person name="Land M."/>
            <person name="Kyrpides N."/>
            <person name="Lykidis A."/>
            <person name="Richardson P."/>
        </authorList>
    </citation>
    <scope>NUCLEOTIDE SEQUENCE [LARGE SCALE GENOMIC DNA]</scope>
    <source>
        <strain evidence="2">383</strain>
    </source>
</reference>
<dbReference type="Proteomes" id="UP000002705">
    <property type="component" value="Chromosome 2"/>
</dbReference>
<feature type="transmembrane region" description="Helical" evidence="1">
    <location>
        <begin position="67"/>
        <end position="89"/>
    </location>
</feature>
<name>Q399L9_BURL3</name>
<keyword evidence="1" id="KW-0812">Transmembrane</keyword>
<dbReference type="HOGENOM" id="CLU_2435185_0_0_4"/>
<dbReference type="AlphaFoldDB" id="Q399L9"/>
<proteinExistence type="predicted"/>
<dbReference type="PATRIC" id="fig|482957.22.peg.4346"/>
<keyword evidence="3" id="KW-1185">Reference proteome</keyword>
<gene>
    <name evidence="2" type="ordered locus">Bcep18194_B0728</name>
</gene>
<dbReference type="KEGG" id="bur:Bcep18194_B0728"/>
<keyword evidence="1" id="KW-1133">Transmembrane helix</keyword>
<feature type="transmembrane region" description="Helical" evidence="1">
    <location>
        <begin position="30"/>
        <end position="47"/>
    </location>
</feature>
<protein>
    <submittedName>
        <fullName evidence="2">Uncharacterized protein</fullName>
    </submittedName>
</protein>
<evidence type="ECO:0000313" key="3">
    <source>
        <dbReference type="Proteomes" id="UP000002705"/>
    </source>
</evidence>